<sequence length="153" mass="18242">MLEEARKNNELKVTNYDSLVNLMKEISCYELRGDKIFAHLFDSQTRTDYTRPETLMKAIHDKNLIQSDEMATLRNKFFKHHNKIKQLAGKEKKYEQKFVKNATHYYGFQTEERPLGFFWGKSKTKGNKLIEPVIGKKNNIEKFQIFDNKFLRN</sequence>
<evidence type="ECO:0000313" key="2">
    <source>
        <dbReference type="Proteomes" id="UP000001060"/>
    </source>
</evidence>
<protein>
    <submittedName>
        <fullName evidence="1">Uncharacterized protein</fullName>
    </submittedName>
</protein>
<proteinExistence type="predicted"/>
<organism evidence="1 2">
    <name type="scientific">Legionella longbeachae serogroup 1 (strain NSW150)</name>
    <dbReference type="NCBI Taxonomy" id="661367"/>
    <lineage>
        <taxon>Bacteria</taxon>
        <taxon>Pseudomonadati</taxon>
        <taxon>Pseudomonadota</taxon>
        <taxon>Gammaproteobacteria</taxon>
        <taxon>Legionellales</taxon>
        <taxon>Legionellaceae</taxon>
        <taxon>Legionella</taxon>
    </lineage>
</organism>
<dbReference type="HOGENOM" id="CLU_1710979_0_0_6"/>
<reference evidence="1 2" key="1">
    <citation type="journal article" date="2010" name="PLoS Genet.">
        <title>Analysis of the Legionella longbeachae genome and transcriptome uncovers unique strategies to cause Legionnaires' disease.</title>
        <authorList>
            <person name="Cazalet C."/>
            <person name="Gomez-Valero L."/>
            <person name="Rusniok C."/>
            <person name="Lomma M."/>
            <person name="Dervins-Ravault D."/>
            <person name="Newton H."/>
            <person name="Sansom F."/>
            <person name="Jarraud S."/>
            <person name="Zidane N."/>
            <person name="Ma L."/>
            <person name="Bouchier C."/>
            <person name="Etienne J."/>
            <person name="Hartland E."/>
            <person name="Buchrieser C."/>
        </authorList>
    </citation>
    <scope>NUCLEOTIDE SEQUENCE [LARGE SCALE GENOMIC DNA]</scope>
    <source>
        <strain evidence="1 2">NSW150</strain>
    </source>
</reference>
<name>D3HK79_LEGLN</name>
<accession>D3HK79</accession>
<dbReference type="KEGG" id="llo:LLO_2422"/>
<keyword evidence="2" id="KW-1185">Reference proteome</keyword>
<dbReference type="STRING" id="661367.LLO_2422"/>
<dbReference type="EMBL" id="FN650140">
    <property type="protein sequence ID" value="CBJ12841.1"/>
    <property type="molecule type" value="Genomic_DNA"/>
</dbReference>
<dbReference type="AlphaFoldDB" id="D3HK79"/>
<evidence type="ECO:0000313" key="1">
    <source>
        <dbReference type="EMBL" id="CBJ12841.1"/>
    </source>
</evidence>
<dbReference type="Proteomes" id="UP000001060">
    <property type="component" value="Chromosome"/>
</dbReference>
<gene>
    <name evidence="1" type="ordered locus">LLO_2422</name>
</gene>